<dbReference type="InterPro" id="IPR002347">
    <property type="entry name" value="SDR_fam"/>
</dbReference>
<evidence type="ECO:0000256" key="18">
    <source>
        <dbReference type="ARBA" id="ARBA00082293"/>
    </source>
</evidence>
<proteinExistence type="inferred from homology"/>
<evidence type="ECO:0000313" key="22">
    <source>
        <dbReference type="RefSeq" id="XP_028035414.1"/>
    </source>
</evidence>
<evidence type="ECO:0000256" key="19">
    <source>
        <dbReference type="ARBA" id="ARBA00082399"/>
    </source>
</evidence>
<protein>
    <recommendedName>
        <fullName evidence="16">3-hydroxyacyl-CoA dehydrogenase type-2</fullName>
        <ecNumber evidence="3">1.1.1.53</ecNumber>
        <ecNumber evidence="4">1.1.1.62</ecNumber>
    </recommendedName>
    <alternativeName>
        <fullName evidence="18">3-hydroxyacyl-CoA dehydrogenase type II</fullName>
    </alternativeName>
    <alternativeName>
        <fullName evidence="19">Mitochondrial ribonuclease P protein 2</fullName>
    </alternativeName>
    <alternativeName>
        <fullName evidence="17">Type II HADH</fullName>
    </alternativeName>
</protein>
<evidence type="ECO:0000256" key="13">
    <source>
        <dbReference type="ARBA" id="ARBA00052095"/>
    </source>
</evidence>
<comment type="catalytic activity">
    <reaction evidence="6">
        <text>a (3S)-3-hydroxyacyl-CoA + NAD(+) = a 3-oxoacyl-CoA + NADH + H(+)</text>
        <dbReference type="Rhea" id="RHEA:22432"/>
        <dbReference type="ChEBI" id="CHEBI:15378"/>
        <dbReference type="ChEBI" id="CHEBI:57318"/>
        <dbReference type="ChEBI" id="CHEBI:57540"/>
        <dbReference type="ChEBI" id="CHEBI:57945"/>
        <dbReference type="ChEBI" id="CHEBI:90726"/>
        <dbReference type="EC" id="1.1.1.35"/>
    </reaction>
    <physiologicalReaction direction="left-to-right" evidence="6">
        <dbReference type="Rhea" id="RHEA:22433"/>
    </physiologicalReaction>
    <physiologicalReaction direction="right-to-left" evidence="6">
        <dbReference type="Rhea" id="RHEA:22434"/>
    </physiologicalReaction>
</comment>
<comment type="catalytic activity">
    <reaction evidence="7">
        <text>5alpha-androstane-3alpha,17beta-diol + NAD(+) = 17beta-hydroxy-5alpha-androstan-3-one + NADH + H(+)</text>
        <dbReference type="Rhea" id="RHEA:42004"/>
        <dbReference type="ChEBI" id="CHEBI:15378"/>
        <dbReference type="ChEBI" id="CHEBI:16330"/>
        <dbReference type="ChEBI" id="CHEBI:36713"/>
        <dbReference type="ChEBI" id="CHEBI:57540"/>
        <dbReference type="ChEBI" id="CHEBI:57945"/>
        <dbReference type="EC" id="1.1.1.53"/>
    </reaction>
    <physiologicalReaction direction="right-to-left" evidence="7">
        <dbReference type="Rhea" id="RHEA:42006"/>
    </physiologicalReaction>
</comment>
<evidence type="ECO:0000256" key="3">
    <source>
        <dbReference type="ARBA" id="ARBA00024071"/>
    </source>
</evidence>
<dbReference type="GO" id="GO:0006631">
    <property type="term" value="P:fatty acid metabolic process"/>
    <property type="evidence" value="ECO:0007669"/>
    <property type="project" value="TreeGrafter"/>
</dbReference>
<comment type="catalytic activity">
    <reaction evidence="13">
        <text>5alpha-pregnan-20beta-ol-3-one + NAD(+) = 5alpha-pregnane-3,20-dione + NADH + H(+)</text>
        <dbReference type="Rhea" id="RHEA:42008"/>
        <dbReference type="ChEBI" id="CHEBI:15378"/>
        <dbReference type="ChEBI" id="CHEBI:28952"/>
        <dbReference type="ChEBI" id="CHEBI:57540"/>
        <dbReference type="ChEBI" id="CHEBI:57945"/>
        <dbReference type="ChEBI" id="CHEBI:78594"/>
    </reaction>
    <physiologicalReaction direction="left-to-right" evidence="13">
        <dbReference type="Rhea" id="RHEA:42009"/>
    </physiologicalReaction>
</comment>
<dbReference type="FunFam" id="3.40.50.720:FF:000215">
    <property type="entry name" value="3-hydroxyacyl-CoA dehydrogenase type-2"/>
    <property type="match status" value="1"/>
</dbReference>
<evidence type="ECO:0000256" key="7">
    <source>
        <dbReference type="ARBA" id="ARBA00050365"/>
    </source>
</evidence>
<dbReference type="InterPro" id="IPR036291">
    <property type="entry name" value="NAD(P)-bd_dom_sf"/>
</dbReference>
<evidence type="ECO:0000256" key="2">
    <source>
        <dbReference type="ARBA" id="ARBA00023002"/>
    </source>
</evidence>
<evidence type="ECO:0000256" key="17">
    <source>
        <dbReference type="ARBA" id="ARBA00079624"/>
    </source>
</evidence>
<dbReference type="GO" id="GO:0008210">
    <property type="term" value="P:estrogen metabolic process"/>
    <property type="evidence" value="ECO:0007669"/>
    <property type="project" value="TreeGrafter"/>
</dbReference>
<evidence type="ECO:0000256" key="1">
    <source>
        <dbReference type="ARBA" id="ARBA00006484"/>
    </source>
</evidence>
<dbReference type="Pfam" id="PF00106">
    <property type="entry name" value="adh_short"/>
    <property type="match status" value="1"/>
</dbReference>
<dbReference type="PRINTS" id="PR00081">
    <property type="entry name" value="GDHRDH"/>
</dbReference>
<evidence type="ECO:0000256" key="20">
    <source>
        <dbReference type="RuleBase" id="RU000363"/>
    </source>
</evidence>
<comment type="catalytic activity">
    <reaction evidence="14">
        <text>cortisone + NAD(+) = 17alpha-hydroxypregn-4-en-3,11,20-trione-21-al + NADH + H(+)</text>
        <dbReference type="Rhea" id="RHEA:42016"/>
        <dbReference type="ChEBI" id="CHEBI:15378"/>
        <dbReference type="ChEBI" id="CHEBI:16962"/>
        <dbReference type="ChEBI" id="CHEBI:57540"/>
        <dbReference type="ChEBI" id="CHEBI:57945"/>
        <dbReference type="ChEBI" id="CHEBI:78596"/>
    </reaction>
    <physiologicalReaction direction="left-to-right" evidence="14">
        <dbReference type="Rhea" id="RHEA:42017"/>
    </physiologicalReaction>
</comment>
<dbReference type="PANTHER" id="PTHR43658:SF8">
    <property type="entry name" value="17-BETA-HYDROXYSTEROID DEHYDROGENASE 14-RELATED"/>
    <property type="match status" value="1"/>
</dbReference>
<dbReference type="GeneID" id="114246883"/>
<comment type="catalytic activity">
    <reaction evidence="11">
        <text>3beta,7beta-dihydroxy-5beta-cholan-24-oate + NAD(+) = 3beta-hydroxy-7-oxo-5beta-cholan-24-oate + NADH + H(+)</text>
        <dbReference type="Rhea" id="RHEA:42024"/>
        <dbReference type="ChEBI" id="CHEBI:15378"/>
        <dbReference type="ChEBI" id="CHEBI:57540"/>
        <dbReference type="ChEBI" id="CHEBI:57945"/>
        <dbReference type="ChEBI" id="CHEBI:78602"/>
        <dbReference type="ChEBI" id="CHEBI:78603"/>
    </reaction>
    <physiologicalReaction direction="left-to-right" evidence="11">
        <dbReference type="Rhea" id="RHEA:42025"/>
    </physiologicalReaction>
</comment>
<evidence type="ECO:0000256" key="14">
    <source>
        <dbReference type="ARBA" id="ARBA00052417"/>
    </source>
</evidence>
<dbReference type="PANTHER" id="PTHR43658">
    <property type="entry name" value="SHORT-CHAIN DEHYDROGENASE/REDUCTASE"/>
    <property type="match status" value="1"/>
</dbReference>
<dbReference type="InterPro" id="IPR020904">
    <property type="entry name" value="Sc_DH/Rdtase_CS"/>
</dbReference>
<sequence length="257" mass="27172">MIFQKGLVALVTGGSSGLGKATAELLVKQGGRVVICDLPSTKGQNTAKSLGENAVFAPVDVTSEDDVKEALQITLDKFGRLDALINCAGVASASRVYNFKKEQPFDLNIFQNTIQVNLIGTFNVIRLAVGLIGKNAPDADGQRGVVINTASVAAFDGQIGQAAYSASKAGVVGMTLPLARDMAKQGIRVVTIAPGLFRTPMMEQLPEPAIKSLEASVPFPSRLGHPQEFALLVQSIIQNPMLNGETIRLDGSLRMQP</sequence>
<dbReference type="RefSeq" id="XP_028035414.1">
    <property type="nucleotide sequence ID" value="XM_028179613.1"/>
</dbReference>
<dbReference type="GO" id="GO:0004303">
    <property type="term" value="F:estradiol 17-beta-dehydrogenase [NAD(P)+] activity"/>
    <property type="evidence" value="ECO:0007669"/>
    <property type="project" value="UniProtKB-EC"/>
</dbReference>
<evidence type="ECO:0000256" key="15">
    <source>
        <dbReference type="ARBA" id="ARBA00052668"/>
    </source>
</evidence>
<evidence type="ECO:0000256" key="12">
    <source>
        <dbReference type="ARBA" id="ARBA00051831"/>
    </source>
</evidence>
<dbReference type="Gene3D" id="3.40.50.720">
    <property type="entry name" value="NAD(P)-binding Rossmann-like Domain"/>
    <property type="match status" value="1"/>
</dbReference>
<accession>A0A6J2K548</accession>
<dbReference type="PRINTS" id="PR00080">
    <property type="entry name" value="SDRFAMILY"/>
</dbReference>
<dbReference type="GO" id="GO:0003857">
    <property type="term" value="F:(3S)-3-hydroxyacyl-CoA dehydrogenase (NAD+) activity"/>
    <property type="evidence" value="ECO:0007669"/>
    <property type="project" value="UniProtKB-EC"/>
</dbReference>
<comment type="catalytic activity">
    <reaction evidence="8">
        <text>17beta-hydroxy-5alpha-androstan-3-one + NAD(+) = 5alpha-androstan-3,17-dione + NADH + H(+)</text>
        <dbReference type="Rhea" id="RHEA:41992"/>
        <dbReference type="ChEBI" id="CHEBI:15378"/>
        <dbReference type="ChEBI" id="CHEBI:15994"/>
        <dbReference type="ChEBI" id="CHEBI:16330"/>
        <dbReference type="ChEBI" id="CHEBI:57540"/>
        <dbReference type="ChEBI" id="CHEBI:57945"/>
    </reaction>
    <physiologicalReaction direction="left-to-right" evidence="8">
        <dbReference type="Rhea" id="RHEA:41993"/>
    </physiologicalReaction>
</comment>
<evidence type="ECO:0000313" key="21">
    <source>
        <dbReference type="Proteomes" id="UP000504629"/>
    </source>
</evidence>
<organism evidence="21 22">
    <name type="scientific">Bombyx mandarina</name>
    <name type="common">Wild silk moth</name>
    <name type="synonym">Wild silkworm</name>
    <dbReference type="NCBI Taxonomy" id="7092"/>
    <lineage>
        <taxon>Eukaryota</taxon>
        <taxon>Metazoa</taxon>
        <taxon>Ecdysozoa</taxon>
        <taxon>Arthropoda</taxon>
        <taxon>Hexapoda</taxon>
        <taxon>Insecta</taxon>
        <taxon>Pterygota</taxon>
        <taxon>Neoptera</taxon>
        <taxon>Endopterygota</taxon>
        <taxon>Lepidoptera</taxon>
        <taxon>Glossata</taxon>
        <taxon>Ditrysia</taxon>
        <taxon>Bombycoidea</taxon>
        <taxon>Bombycidae</taxon>
        <taxon>Bombycinae</taxon>
        <taxon>Bombyx</taxon>
    </lineage>
</organism>
<evidence type="ECO:0000256" key="6">
    <source>
        <dbReference type="ARBA" id="ARBA00050141"/>
    </source>
</evidence>
<dbReference type="SUPFAM" id="SSF51735">
    <property type="entry name" value="NAD(P)-binding Rossmann-fold domains"/>
    <property type="match status" value="1"/>
</dbReference>
<dbReference type="GO" id="GO:0047044">
    <property type="term" value="F:androstan-3-alpha,17-beta-diol dehydrogenase (NAD+) activity"/>
    <property type="evidence" value="ECO:0007669"/>
    <property type="project" value="UniProtKB-EC"/>
</dbReference>
<evidence type="ECO:0000256" key="8">
    <source>
        <dbReference type="ARBA" id="ARBA00050435"/>
    </source>
</evidence>
<dbReference type="CDD" id="cd05371">
    <property type="entry name" value="HSD10-like_SDR_c"/>
    <property type="match status" value="1"/>
</dbReference>
<evidence type="ECO:0000256" key="5">
    <source>
        <dbReference type="ARBA" id="ARBA00049381"/>
    </source>
</evidence>
<dbReference type="PROSITE" id="PS00061">
    <property type="entry name" value="ADH_SHORT"/>
    <property type="match status" value="1"/>
</dbReference>
<evidence type="ECO:0000256" key="9">
    <source>
        <dbReference type="ARBA" id="ARBA00050927"/>
    </source>
</evidence>
<keyword evidence="2" id="KW-0560">Oxidoreductase</keyword>
<dbReference type="EC" id="1.1.1.62" evidence="4"/>
<dbReference type="GO" id="GO:0005739">
    <property type="term" value="C:mitochondrion"/>
    <property type="evidence" value="ECO:0007669"/>
    <property type="project" value="TreeGrafter"/>
</dbReference>
<dbReference type="GO" id="GO:0008209">
    <property type="term" value="P:androgen metabolic process"/>
    <property type="evidence" value="ECO:0007669"/>
    <property type="project" value="TreeGrafter"/>
</dbReference>
<dbReference type="OrthoDB" id="1274115at2759"/>
<dbReference type="KEGG" id="bman:114246883"/>
<dbReference type="AlphaFoldDB" id="A0A6J2K548"/>
<gene>
    <name evidence="22" type="primary">LOC114246883</name>
</gene>
<evidence type="ECO:0000256" key="10">
    <source>
        <dbReference type="ARBA" id="ARBA00051004"/>
    </source>
</evidence>
<comment type="catalytic activity">
    <reaction evidence="15">
        <text>11-dehydrocorticosterone + NAD(+) = pregn-4-ene-3,11,20,21-tetraone + NADH + H(+)</text>
        <dbReference type="Rhea" id="RHEA:42020"/>
        <dbReference type="ChEBI" id="CHEBI:15378"/>
        <dbReference type="ChEBI" id="CHEBI:57540"/>
        <dbReference type="ChEBI" id="CHEBI:57945"/>
        <dbReference type="ChEBI" id="CHEBI:78600"/>
        <dbReference type="ChEBI" id="CHEBI:78601"/>
    </reaction>
    <physiologicalReaction direction="left-to-right" evidence="15">
        <dbReference type="Rhea" id="RHEA:42021"/>
    </physiologicalReaction>
</comment>
<reference evidence="22" key="1">
    <citation type="submission" date="2025-08" db="UniProtKB">
        <authorList>
            <consortium name="RefSeq"/>
        </authorList>
    </citation>
    <scope>IDENTIFICATION</scope>
    <source>
        <tissue evidence="22">Silk gland</tissue>
    </source>
</reference>
<evidence type="ECO:0000256" key="11">
    <source>
        <dbReference type="ARBA" id="ARBA00051637"/>
    </source>
</evidence>
<keyword evidence="21" id="KW-1185">Reference proteome</keyword>
<dbReference type="Proteomes" id="UP000504629">
    <property type="component" value="Unplaced"/>
</dbReference>
<evidence type="ECO:0000256" key="16">
    <source>
        <dbReference type="ARBA" id="ARBA00072938"/>
    </source>
</evidence>
<comment type="similarity">
    <text evidence="1 20">Belongs to the short-chain dehydrogenases/reductases (SDR) family.</text>
</comment>
<comment type="catalytic activity">
    <reaction evidence="12">
        <text>ursodeoxycholate + NAD(+) = 7-oxolithocholate + NADH + H(+)</text>
        <dbReference type="Rhea" id="RHEA:42028"/>
        <dbReference type="ChEBI" id="CHEBI:15378"/>
        <dbReference type="ChEBI" id="CHEBI:57540"/>
        <dbReference type="ChEBI" id="CHEBI:57945"/>
        <dbReference type="ChEBI" id="CHEBI:78604"/>
        <dbReference type="ChEBI" id="CHEBI:78605"/>
    </reaction>
    <physiologicalReaction direction="left-to-right" evidence="12">
        <dbReference type="Rhea" id="RHEA:42029"/>
    </physiologicalReaction>
</comment>
<dbReference type="EC" id="1.1.1.53" evidence="3"/>
<name>A0A6J2K548_BOMMA</name>
<comment type="catalytic activity">
    <reaction evidence="9">
        <text>cortisol + NAD(+) = 11beta,17alpha-dihydroxypregn-4-ene-3,20,21-trione + NADH + H(+)</text>
        <dbReference type="Rhea" id="RHEA:42012"/>
        <dbReference type="ChEBI" id="CHEBI:15378"/>
        <dbReference type="ChEBI" id="CHEBI:17650"/>
        <dbReference type="ChEBI" id="CHEBI:57540"/>
        <dbReference type="ChEBI" id="CHEBI:57945"/>
        <dbReference type="ChEBI" id="CHEBI:78595"/>
    </reaction>
    <physiologicalReaction direction="left-to-right" evidence="9">
        <dbReference type="Rhea" id="RHEA:42013"/>
    </physiologicalReaction>
</comment>
<comment type="catalytic activity">
    <reaction evidence="5">
        <text>17beta-estradiol + NAD(+) = estrone + NADH + H(+)</text>
        <dbReference type="Rhea" id="RHEA:24612"/>
        <dbReference type="ChEBI" id="CHEBI:15378"/>
        <dbReference type="ChEBI" id="CHEBI:16469"/>
        <dbReference type="ChEBI" id="CHEBI:17263"/>
        <dbReference type="ChEBI" id="CHEBI:57540"/>
        <dbReference type="ChEBI" id="CHEBI:57945"/>
        <dbReference type="EC" id="1.1.1.62"/>
    </reaction>
    <physiologicalReaction direction="left-to-right" evidence="5">
        <dbReference type="Rhea" id="RHEA:24613"/>
    </physiologicalReaction>
</comment>
<comment type="catalytic activity">
    <reaction evidence="10">
        <text>(3S)-3-hydroxybutanoyl-CoA + NAD(+) = acetoacetyl-CoA + NADH + H(+)</text>
        <dbReference type="Rhea" id="RHEA:30799"/>
        <dbReference type="ChEBI" id="CHEBI:15378"/>
        <dbReference type="ChEBI" id="CHEBI:57286"/>
        <dbReference type="ChEBI" id="CHEBI:57316"/>
        <dbReference type="ChEBI" id="CHEBI:57540"/>
        <dbReference type="ChEBI" id="CHEBI:57945"/>
    </reaction>
    <physiologicalReaction direction="left-to-right" evidence="10">
        <dbReference type="Rhea" id="RHEA:30800"/>
    </physiologicalReaction>
    <physiologicalReaction direction="right-to-left" evidence="10">
        <dbReference type="Rhea" id="RHEA:30801"/>
    </physiologicalReaction>
</comment>
<evidence type="ECO:0000256" key="4">
    <source>
        <dbReference type="ARBA" id="ARBA00024072"/>
    </source>
</evidence>